<feature type="transmembrane region" description="Helical" evidence="6">
    <location>
        <begin position="168"/>
        <end position="186"/>
    </location>
</feature>
<reference evidence="7 8" key="2">
    <citation type="submission" date="2011-10" db="EMBL/GenBank/DDBJ databases">
        <title>The Genome Sequence of Simonsiella muelleri ATCC 29453.</title>
        <authorList>
            <consortium name="The Broad Institute Genome Sequencing Platform"/>
            <consortium name="The Broad Institute Genome Sequencing Center for Infectious Disease"/>
            <person name="Earl A."/>
            <person name="Ward D."/>
            <person name="Feldgarden M."/>
            <person name="Gevers D."/>
            <person name="Izard J."/>
            <person name="Baranova O.V."/>
            <person name="Blanton J.M."/>
            <person name="Tanner A.C."/>
            <person name="Dewhirst F."/>
            <person name="Young S.K."/>
            <person name="Zeng Q."/>
            <person name="Gargeya S."/>
            <person name="Fitzgerald M."/>
            <person name="Haas B."/>
            <person name="Abouelleil A."/>
            <person name="Alvarado L."/>
            <person name="Arachchi H.M."/>
            <person name="Berlin A."/>
            <person name="Brown A."/>
            <person name="Chapman S.B."/>
            <person name="Chen Z."/>
            <person name="Dunbar C."/>
            <person name="Freedman E."/>
            <person name="Gearin G."/>
            <person name="Goldberg J."/>
            <person name="Griggs A."/>
            <person name="Gujja S."/>
            <person name="Heiman D."/>
            <person name="Howarth C."/>
            <person name="Larson L."/>
            <person name="Lui A."/>
            <person name="MacDonald P.J.P."/>
            <person name="Montmayeur A."/>
            <person name="Murphy C."/>
            <person name="Neiman D."/>
            <person name="Pearson M."/>
            <person name="Priest M."/>
            <person name="Roberts A."/>
            <person name="Saif S."/>
            <person name="Shea T."/>
            <person name="Shenoy N."/>
            <person name="Sisk P."/>
            <person name="Stolte C."/>
            <person name="Sykes S."/>
            <person name="Wortman J."/>
            <person name="Nusbaum C."/>
            <person name="Birren B."/>
        </authorList>
    </citation>
    <scope>NUCLEOTIDE SEQUENCE [LARGE SCALE GENOMIC DNA]</scope>
    <source>
        <strain evidence="7 8">ATCC 29453</strain>
    </source>
</reference>
<dbReference type="EMBL" id="ADCY02000053">
    <property type="protein sequence ID" value="EFG30307.1"/>
    <property type="molecule type" value="Genomic_DNA"/>
</dbReference>
<evidence type="ECO:0000256" key="3">
    <source>
        <dbReference type="ARBA" id="ARBA00022692"/>
    </source>
</evidence>
<dbReference type="RefSeq" id="WP_002642786.1">
    <property type="nucleotide sequence ID" value="NZ_CP019448.1"/>
</dbReference>
<dbReference type="Proteomes" id="UP000017813">
    <property type="component" value="Unassembled WGS sequence"/>
</dbReference>
<name>V9HB47_9NEIS</name>
<dbReference type="STRING" id="641147.HMPREF9021_01804"/>
<feature type="transmembrane region" description="Helical" evidence="6">
    <location>
        <begin position="26"/>
        <end position="44"/>
    </location>
</feature>
<dbReference type="GO" id="GO:0005886">
    <property type="term" value="C:plasma membrane"/>
    <property type="evidence" value="ECO:0007669"/>
    <property type="project" value="UniProtKB-SubCell"/>
</dbReference>
<dbReference type="KEGG" id="smur:BWP33_12090"/>
<accession>V9HB47</accession>
<keyword evidence="2" id="KW-1003">Cell membrane</keyword>
<feature type="transmembrane region" description="Helical" evidence="6">
    <location>
        <begin position="82"/>
        <end position="102"/>
    </location>
</feature>
<sequence>MDNQVTNQYGHSLPSTNLVLQKTYRLLAWSFLPCILGAVAGMVFNPMAVLGGGWIGIVAVFAFFYGMIFVIEKNRYSNTGVILLMIFTFGMGILLSGLLRVAGMYSNGAQLVAVAAAMTAGIFFTVSALARNPKFAINTNKLGSFLMAGVVVVMIAVIANLFLNLPMLSLTISGVFVFLSSLMIMWKTRVIVEGGEDSYISAALSIFIDIYNLFTSLLRLLLAFTGED</sequence>
<comment type="subcellular location">
    <subcellularLocation>
        <location evidence="1">Cell membrane</location>
        <topology evidence="1">Multi-pass membrane protein</topology>
    </subcellularLocation>
</comment>
<dbReference type="eggNOG" id="COG0670">
    <property type="taxonomic scope" value="Bacteria"/>
</dbReference>
<dbReference type="AlphaFoldDB" id="V9HB47"/>
<reference evidence="7 8" key="1">
    <citation type="submission" date="2010-03" db="EMBL/GenBank/DDBJ databases">
        <authorList>
            <consortium name="The Broad Institute Genome Sequencing Platform"/>
            <person name="Ward D."/>
            <person name="Earl A."/>
            <person name="Feldgarden M."/>
            <person name="Gevers D."/>
            <person name="Young S."/>
            <person name="Zeng Q."/>
            <person name="Koehrsen M."/>
            <person name="Alvarado L."/>
            <person name="Berlin A.M."/>
            <person name="Borenstein D."/>
            <person name="Chapman S.B."/>
            <person name="Chen Z."/>
            <person name="Engels R."/>
            <person name="Freedman E."/>
            <person name="Gellesch M."/>
            <person name="Goldberg J."/>
            <person name="Griggs A."/>
            <person name="Gujja S."/>
            <person name="Heilman E.R."/>
            <person name="Heiman D.I."/>
            <person name="Hepburn T.A."/>
            <person name="Howarth C."/>
            <person name="Jen D."/>
            <person name="Larson L."/>
            <person name="Mehta T."/>
            <person name="Park D."/>
            <person name="Pearson M."/>
            <person name="Richards J."/>
            <person name="Roberts A."/>
            <person name="Saif S."/>
            <person name="Shea T.D."/>
            <person name="Shenoy N."/>
            <person name="Sisk P."/>
            <person name="Stolte C."/>
            <person name="Sykes S.N."/>
            <person name="Walk T."/>
            <person name="White J."/>
            <person name="Yandava C."/>
            <person name="Izard J."/>
            <person name="Baranova O.V."/>
            <person name="Blanton J.M."/>
            <person name="Tanner A.C."/>
            <person name="Dewhirst F."/>
            <person name="Haas B."/>
            <person name="Nusbaum C."/>
            <person name="Birren B."/>
        </authorList>
    </citation>
    <scope>NUCLEOTIDE SEQUENCE [LARGE SCALE GENOMIC DNA]</scope>
    <source>
        <strain evidence="7 8">ATCC 29453</strain>
    </source>
</reference>
<evidence type="ECO:0000256" key="5">
    <source>
        <dbReference type="ARBA" id="ARBA00023136"/>
    </source>
</evidence>
<comment type="similarity">
    <text evidence="6">Belongs to the BI1 family.</text>
</comment>
<feature type="transmembrane region" description="Helical" evidence="6">
    <location>
        <begin position="142"/>
        <end position="162"/>
    </location>
</feature>
<keyword evidence="5 6" id="KW-0472">Membrane</keyword>
<dbReference type="Pfam" id="PF01027">
    <property type="entry name" value="Bax1-I"/>
    <property type="match status" value="1"/>
</dbReference>
<evidence type="ECO:0000256" key="1">
    <source>
        <dbReference type="ARBA" id="ARBA00004651"/>
    </source>
</evidence>
<organism evidence="7 8">
    <name type="scientific">Simonsiella muelleri ATCC 29453</name>
    <dbReference type="NCBI Taxonomy" id="641147"/>
    <lineage>
        <taxon>Bacteria</taxon>
        <taxon>Pseudomonadati</taxon>
        <taxon>Pseudomonadota</taxon>
        <taxon>Betaproteobacteria</taxon>
        <taxon>Neisseriales</taxon>
        <taxon>Neisseriaceae</taxon>
        <taxon>Simonsiella</taxon>
    </lineage>
</organism>
<keyword evidence="3 6" id="KW-0812">Transmembrane</keyword>
<comment type="caution">
    <text evidence="7">The sequence shown here is derived from an EMBL/GenBank/DDBJ whole genome shotgun (WGS) entry which is preliminary data.</text>
</comment>
<evidence type="ECO:0000313" key="7">
    <source>
        <dbReference type="EMBL" id="EFG30307.1"/>
    </source>
</evidence>
<keyword evidence="4 6" id="KW-1133">Transmembrane helix</keyword>
<evidence type="ECO:0000313" key="8">
    <source>
        <dbReference type="Proteomes" id="UP000017813"/>
    </source>
</evidence>
<evidence type="ECO:0000256" key="2">
    <source>
        <dbReference type="ARBA" id="ARBA00022475"/>
    </source>
</evidence>
<gene>
    <name evidence="7" type="ORF">HMPREF9021_01804</name>
</gene>
<feature type="transmembrane region" description="Helical" evidence="6">
    <location>
        <begin position="198"/>
        <end position="222"/>
    </location>
</feature>
<dbReference type="PANTHER" id="PTHR23291:SF115">
    <property type="entry name" value="MODULATOR OF FTSH PROTEASE YCCA"/>
    <property type="match status" value="1"/>
</dbReference>
<dbReference type="OrthoDB" id="9813298at2"/>
<proteinExistence type="inferred from homology"/>
<protein>
    <submittedName>
        <fullName evidence="7">Uncharacterized protein</fullName>
    </submittedName>
</protein>
<evidence type="ECO:0000256" key="4">
    <source>
        <dbReference type="ARBA" id="ARBA00022989"/>
    </source>
</evidence>
<dbReference type="InterPro" id="IPR006214">
    <property type="entry name" value="Bax_inhibitor_1-related"/>
</dbReference>
<feature type="transmembrane region" description="Helical" evidence="6">
    <location>
        <begin position="50"/>
        <end position="70"/>
    </location>
</feature>
<dbReference type="PANTHER" id="PTHR23291">
    <property type="entry name" value="BAX INHIBITOR-RELATED"/>
    <property type="match status" value="1"/>
</dbReference>
<dbReference type="HOGENOM" id="CLU_058671_2_1_4"/>
<keyword evidence="8" id="KW-1185">Reference proteome</keyword>
<evidence type="ECO:0000256" key="6">
    <source>
        <dbReference type="RuleBase" id="RU004379"/>
    </source>
</evidence>
<feature type="transmembrane region" description="Helical" evidence="6">
    <location>
        <begin position="108"/>
        <end position="130"/>
    </location>
</feature>